<dbReference type="CDD" id="cd00616">
    <property type="entry name" value="AHBA_syn"/>
    <property type="match status" value="1"/>
</dbReference>
<dbReference type="PANTHER" id="PTHR30244">
    <property type="entry name" value="TRANSAMINASE"/>
    <property type="match status" value="1"/>
</dbReference>
<dbReference type="GO" id="GO:0000271">
    <property type="term" value="P:polysaccharide biosynthetic process"/>
    <property type="evidence" value="ECO:0007669"/>
    <property type="project" value="TreeGrafter"/>
</dbReference>
<evidence type="ECO:0000256" key="1">
    <source>
        <dbReference type="PIRSR" id="PIRSR000390-1"/>
    </source>
</evidence>
<dbReference type="Proteomes" id="UP000319771">
    <property type="component" value="Unassembled WGS sequence"/>
</dbReference>
<dbReference type="InterPro" id="IPR015422">
    <property type="entry name" value="PyrdxlP-dep_Trfase_small"/>
</dbReference>
<feature type="active site" description="Proton acceptor" evidence="1">
    <location>
        <position position="205"/>
    </location>
</feature>
<dbReference type="PANTHER" id="PTHR30244:SF34">
    <property type="entry name" value="DTDP-4-AMINO-4,6-DIDEOXYGALACTOSE TRANSAMINASE"/>
    <property type="match status" value="1"/>
</dbReference>
<dbReference type="PIRSF" id="PIRSF000390">
    <property type="entry name" value="PLP_StrS"/>
    <property type="match status" value="1"/>
</dbReference>
<keyword evidence="4" id="KW-0808">Transferase</keyword>
<dbReference type="Gene3D" id="3.40.640.10">
    <property type="entry name" value="Type I PLP-dependent aspartate aminotransferase-like (Major domain)"/>
    <property type="match status" value="1"/>
</dbReference>
<dbReference type="GO" id="GO:0030170">
    <property type="term" value="F:pyridoxal phosphate binding"/>
    <property type="evidence" value="ECO:0007669"/>
    <property type="project" value="TreeGrafter"/>
</dbReference>
<evidence type="ECO:0000313" key="4">
    <source>
        <dbReference type="EMBL" id="TMQ73721.1"/>
    </source>
</evidence>
<accession>A0A538UCT7</accession>
<sequence>MSVQLTRGQAPAVAPGRAEPHVRKEFLPFAVPMLGEEEIAAVVECLRSGWLTTGPRAEAFELAFAGFLGCRHALAVTSCTAALHLALEAVGVRPGDEVITSPMTFTATGAVIEHLGARPVLVDCDAATLNLDPGLLEAHLTPRTRAIMPVHFAGHPCEMDRILAVARHHRVAVVEDAAHALPAAHHGRRIGTLGDVTCFSFYVTKTITTGEGGMATTDRDDLAERMRTMRLHGMTRDAWKRYRGDGSWAYDVLDAGFKYNLTDIAASIGIHQLHRCDAFHLRRQAIARRYTAAFAGLPGLAVPPPVAGGVHAWHLYVMRLEPGALTLDRDGFLHQLRVRNIGASVHFRPLHLLTHYRQRYGFVAGDLPNATAAAARVFSLPIYPRMTDQDVDDVIDAVLEIARGYRR</sequence>
<protein>
    <submittedName>
        <fullName evidence="4">DegT/DnrJ/EryC1/StrS aminotransferase family protein</fullName>
    </submittedName>
</protein>
<dbReference type="Gene3D" id="3.90.1150.10">
    <property type="entry name" value="Aspartate Aminotransferase, domain 1"/>
    <property type="match status" value="1"/>
</dbReference>
<dbReference type="InterPro" id="IPR015424">
    <property type="entry name" value="PyrdxlP-dep_Trfase"/>
</dbReference>
<dbReference type="InterPro" id="IPR015421">
    <property type="entry name" value="PyrdxlP-dep_Trfase_major"/>
</dbReference>
<comment type="similarity">
    <text evidence="3">Belongs to the DegT/DnrJ/EryC1 family.</text>
</comment>
<reference evidence="4 5" key="1">
    <citation type="journal article" date="2019" name="Nat. Microbiol.">
        <title>Mediterranean grassland soil C-N compound turnover is dependent on rainfall and depth, and is mediated by genomically divergent microorganisms.</title>
        <authorList>
            <person name="Diamond S."/>
            <person name="Andeer P.F."/>
            <person name="Li Z."/>
            <person name="Crits-Christoph A."/>
            <person name="Burstein D."/>
            <person name="Anantharaman K."/>
            <person name="Lane K.R."/>
            <person name="Thomas B.C."/>
            <person name="Pan C."/>
            <person name="Northen T.R."/>
            <person name="Banfield J.F."/>
        </authorList>
    </citation>
    <scope>NUCLEOTIDE SEQUENCE [LARGE SCALE GENOMIC DNA]</scope>
    <source>
        <strain evidence="4">WS_11</strain>
    </source>
</reference>
<gene>
    <name evidence="4" type="ORF">E6K81_03215</name>
</gene>
<comment type="caution">
    <text evidence="4">The sequence shown here is derived from an EMBL/GenBank/DDBJ whole genome shotgun (WGS) entry which is preliminary data.</text>
</comment>
<name>A0A538UCT7_UNCEI</name>
<evidence type="ECO:0000256" key="2">
    <source>
        <dbReference type="PIRSR" id="PIRSR000390-2"/>
    </source>
</evidence>
<dbReference type="GO" id="GO:0008483">
    <property type="term" value="F:transaminase activity"/>
    <property type="evidence" value="ECO:0007669"/>
    <property type="project" value="UniProtKB-KW"/>
</dbReference>
<evidence type="ECO:0000256" key="3">
    <source>
        <dbReference type="RuleBase" id="RU004508"/>
    </source>
</evidence>
<proteinExistence type="inferred from homology"/>
<dbReference type="InterPro" id="IPR000653">
    <property type="entry name" value="DegT/StrS_aminotransferase"/>
</dbReference>
<dbReference type="EMBL" id="VBPB01000047">
    <property type="protein sequence ID" value="TMQ73721.1"/>
    <property type="molecule type" value="Genomic_DNA"/>
</dbReference>
<dbReference type="AlphaFoldDB" id="A0A538UCT7"/>
<organism evidence="4 5">
    <name type="scientific">Eiseniibacteriota bacterium</name>
    <dbReference type="NCBI Taxonomy" id="2212470"/>
    <lineage>
        <taxon>Bacteria</taxon>
        <taxon>Candidatus Eiseniibacteriota</taxon>
    </lineage>
</organism>
<dbReference type="SUPFAM" id="SSF53383">
    <property type="entry name" value="PLP-dependent transferases"/>
    <property type="match status" value="1"/>
</dbReference>
<keyword evidence="4" id="KW-0032">Aminotransferase</keyword>
<evidence type="ECO:0000313" key="5">
    <source>
        <dbReference type="Proteomes" id="UP000319771"/>
    </source>
</evidence>
<feature type="modified residue" description="N6-(pyridoxal phosphate)lysine" evidence="2">
    <location>
        <position position="205"/>
    </location>
</feature>
<dbReference type="Pfam" id="PF01041">
    <property type="entry name" value="DegT_DnrJ_EryC1"/>
    <property type="match status" value="1"/>
</dbReference>
<keyword evidence="2 3" id="KW-0663">Pyridoxal phosphate</keyword>